<evidence type="ECO:0000256" key="1">
    <source>
        <dbReference type="ARBA" id="ARBA00004245"/>
    </source>
</evidence>
<sequence>MSAEYEKTSLEVKEVDSLFNLSSYHLVNLFVKEAINSVFEECILQLNILRHLNMKNTIELDSDVVKYQTLEDRYTGIEDHSETRIPFMSTNYDKMVVDINTISNIIKQTSIEIRDHGTTKILERCNNALRNMMLDDEKLVEDETNNMKVIKDLRKQYHNETLDNMRTIEETNEKNKKLAFDVESAIVYGRLETKYFINWEIVRVEQNIIACKEREQHFWNISKEGRDKTELEKKCHHQFNKYIEEDRVNCLESINYWVQRYDNEIENREAEMLQMKTKLEGMTVTHQNVIAEHQKRQKEMAEWKAYKKEMHKKKAREADIKWASLVVQTWWRGIMTIKGIGPYKPKKHKKKNNDENNNKN</sequence>
<evidence type="ECO:0000313" key="7">
    <source>
        <dbReference type="Proteomes" id="UP001652700"/>
    </source>
</evidence>
<name>A0ABM5L3B1_DIAVI</name>
<comment type="subcellular location">
    <subcellularLocation>
        <location evidence="2">Cell projection</location>
    </subcellularLocation>
    <subcellularLocation>
        <location evidence="1">Cytoplasm</location>
        <location evidence="1">Cytoskeleton</location>
    </subcellularLocation>
</comment>
<keyword evidence="4" id="KW-0206">Cytoskeleton</keyword>
<accession>A0ABM5L3B1</accession>
<dbReference type="RefSeq" id="XP_050516924.1">
    <property type="nucleotide sequence ID" value="XM_050660967.1"/>
</dbReference>
<evidence type="ECO:0008006" key="8">
    <source>
        <dbReference type="Google" id="ProtNLM"/>
    </source>
</evidence>
<dbReference type="GeneID" id="126891706"/>
<dbReference type="PANTHER" id="PTHR14871">
    <property type="entry name" value="DYNEIN REGULATORY COMPLEX PROTEIN 9"/>
    <property type="match status" value="1"/>
</dbReference>
<evidence type="ECO:0000256" key="2">
    <source>
        <dbReference type="ARBA" id="ARBA00004316"/>
    </source>
</evidence>
<protein>
    <recommendedName>
        <fullName evidence="8">Dynein regulatory complex protein 9</fullName>
    </recommendedName>
</protein>
<dbReference type="InterPro" id="IPR042618">
    <property type="entry name" value="IQCG"/>
</dbReference>
<evidence type="ECO:0000313" key="6">
    <source>
        <dbReference type="EnsemblMetazoa" id="XP_050516924.1"/>
    </source>
</evidence>
<evidence type="ECO:0000256" key="5">
    <source>
        <dbReference type="ARBA" id="ARBA00023273"/>
    </source>
</evidence>
<dbReference type="EnsemblMetazoa" id="XM_050660967.1">
    <property type="protein sequence ID" value="XP_050516924.1"/>
    <property type="gene ID" value="LOC126891706"/>
</dbReference>
<keyword evidence="5" id="KW-0966">Cell projection</keyword>
<dbReference type="Proteomes" id="UP001652700">
    <property type="component" value="Unplaced"/>
</dbReference>
<proteinExistence type="predicted"/>
<reference evidence="6" key="1">
    <citation type="submission" date="2025-05" db="UniProtKB">
        <authorList>
            <consortium name="EnsemblMetazoa"/>
        </authorList>
    </citation>
    <scope>IDENTIFICATION</scope>
</reference>
<organism evidence="6 7">
    <name type="scientific">Diabrotica virgifera virgifera</name>
    <name type="common">western corn rootworm</name>
    <dbReference type="NCBI Taxonomy" id="50390"/>
    <lineage>
        <taxon>Eukaryota</taxon>
        <taxon>Metazoa</taxon>
        <taxon>Ecdysozoa</taxon>
        <taxon>Arthropoda</taxon>
        <taxon>Hexapoda</taxon>
        <taxon>Insecta</taxon>
        <taxon>Pterygota</taxon>
        <taxon>Neoptera</taxon>
        <taxon>Endopterygota</taxon>
        <taxon>Coleoptera</taxon>
        <taxon>Polyphaga</taxon>
        <taxon>Cucujiformia</taxon>
        <taxon>Chrysomeloidea</taxon>
        <taxon>Chrysomelidae</taxon>
        <taxon>Galerucinae</taxon>
        <taxon>Diabroticina</taxon>
        <taxon>Diabroticites</taxon>
        <taxon>Diabrotica</taxon>
    </lineage>
</organism>
<dbReference type="PANTHER" id="PTHR14871:SF1">
    <property type="entry name" value="DYNEIN REGULATORY COMPLEX PROTEIN 9"/>
    <property type="match status" value="1"/>
</dbReference>
<keyword evidence="7" id="KW-1185">Reference proteome</keyword>
<keyword evidence="3" id="KW-0963">Cytoplasm</keyword>
<evidence type="ECO:0000256" key="3">
    <source>
        <dbReference type="ARBA" id="ARBA00022490"/>
    </source>
</evidence>
<evidence type="ECO:0000256" key="4">
    <source>
        <dbReference type="ARBA" id="ARBA00023212"/>
    </source>
</evidence>